<dbReference type="Gene3D" id="1.20.1280.290">
    <property type="match status" value="2"/>
</dbReference>
<dbReference type="GO" id="GO:0098852">
    <property type="term" value="C:lytic vacuole membrane"/>
    <property type="evidence" value="ECO:0007669"/>
    <property type="project" value="UniProtKB-ARBA"/>
</dbReference>
<feature type="region of interest" description="Disordered" evidence="5">
    <location>
        <begin position="130"/>
        <end position="225"/>
    </location>
</feature>
<keyword evidence="8" id="KW-1185">Reference proteome</keyword>
<evidence type="ECO:0000313" key="7">
    <source>
        <dbReference type="EMBL" id="KAH9307860.1"/>
    </source>
</evidence>
<feature type="transmembrane region" description="Helical" evidence="6">
    <location>
        <begin position="62"/>
        <end position="81"/>
    </location>
</feature>
<evidence type="ECO:0000256" key="6">
    <source>
        <dbReference type="SAM" id="Phobius"/>
    </source>
</evidence>
<evidence type="ECO:0000256" key="3">
    <source>
        <dbReference type="ARBA" id="ARBA00022989"/>
    </source>
</evidence>
<dbReference type="FunFam" id="1.20.1280.290:FF:000012">
    <property type="entry name" value="Vacuolar membrane PQ loop repeat protein"/>
    <property type="match status" value="1"/>
</dbReference>
<evidence type="ECO:0000256" key="4">
    <source>
        <dbReference type="ARBA" id="ARBA00023136"/>
    </source>
</evidence>
<dbReference type="FunFam" id="1.20.1280.290:FF:000009">
    <property type="entry name" value="PQ loop repeat family protein"/>
    <property type="match status" value="1"/>
</dbReference>
<dbReference type="InterPro" id="IPR006603">
    <property type="entry name" value="PQ-loop_rpt"/>
</dbReference>
<feature type="transmembrane region" description="Helical" evidence="6">
    <location>
        <begin position="360"/>
        <end position="379"/>
    </location>
</feature>
<sequence length="403" mass="45002">MMENHCAYGRQCVWWVEKYLRDCVCGMRDYVSVGFGLISLVSWAVAEVPQIITNFKNGSTECVSLGFLMTWVVGDFFNLIGCWLEPATLPTQFYTALLYTITTILLVCQIIYYDHFCKWWKMRKGNAQSKNQPKEVFKSEQNDNKKAEPVKVPESINSSETAKKTTKSFNGTPLSSLPIPTVSPRHRPNTGRDLYYTSARSLASSHTPTPGSYLLQSRGSGRSGPSYIFSQSSVDEEGLLTNLISPSPRNSKTILRSVASTILFVGGMNYLKLPTHNNITSFSHSAQAQKRFVIIMTGRKLLQEMGAGAFSSRVMKEESSSELGTWLGWLMAAIYMGGRIPQISLNIKRGTVEGLNPLMFIFALIGNATYVGSIIVRTLKWENLKPNMPWLVDAGVCVLLDFF</sequence>
<dbReference type="GO" id="GO:0015174">
    <property type="term" value="F:basic amino acid transmembrane transporter activity"/>
    <property type="evidence" value="ECO:0007669"/>
    <property type="project" value="UniProtKB-ARBA"/>
</dbReference>
<feature type="compositionally biased region" description="Basic and acidic residues" evidence="5">
    <location>
        <begin position="132"/>
        <end position="151"/>
    </location>
</feature>
<dbReference type="Pfam" id="PF04193">
    <property type="entry name" value="PQ-loop"/>
    <property type="match status" value="2"/>
</dbReference>
<dbReference type="InterPro" id="IPR051415">
    <property type="entry name" value="LAAT-1"/>
</dbReference>
<feature type="transmembrane region" description="Helical" evidence="6">
    <location>
        <begin position="93"/>
        <end position="113"/>
    </location>
</feature>
<name>A0AA38FPQ3_TAXCH</name>
<comment type="caution">
    <text evidence="7">The sequence shown here is derived from an EMBL/GenBank/DDBJ whole genome shotgun (WGS) entry which is preliminary data.</text>
</comment>
<keyword evidence="3 6" id="KW-1133">Transmembrane helix</keyword>
<dbReference type="PANTHER" id="PTHR16201">
    <property type="entry name" value="SEVEN TRANSMEMBRANE PROTEIN 1-RELATED"/>
    <property type="match status" value="1"/>
</dbReference>
<dbReference type="PANTHER" id="PTHR16201:SF45">
    <property type="entry name" value="PQ-LOOP REPEAT FAMILY PROTEIN _ TRANSMEMBRANE FAMILY PROTEIN"/>
    <property type="match status" value="1"/>
</dbReference>
<accession>A0AA38FPQ3</accession>
<dbReference type="Proteomes" id="UP000824469">
    <property type="component" value="Unassembled WGS sequence"/>
</dbReference>
<evidence type="ECO:0000256" key="5">
    <source>
        <dbReference type="SAM" id="MobiDB-lite"/>
    </source>
</evidence>
<feature type="compositionally biased region" description="Polar residues" evidence="5">
    <location>
        <begin position="198"/>
        <end position="220"/>
    </location>
</feature>
<protein>
    <recommendedName>
        <fullName evidence="9">Vacuolar amino acid transporter YPQ1</fullName>
    </recommendedName>
</protein>
<keyword evidence="4 6" id="KW-0472">Membrane</keyword>
<proteinExistence type="predicted"/>
<evidence type="ECO:0008006" key="9">
    <source>
        <dbReference type="Google" id="ProtNLM"/>
    </source>
</evidence>
<feature type="non-terminal residue" evidence="7">
    <location>
        <position position="1"/>
    </location>
</feature>
<dbReference type="SMART" id="SM00679">
    <property type="entry name" value="CTNS"/>
    <property type="match status" value="2"/>
</dbReference>
<organism evidence="7 8">
    <name type="scientific">Taxus chinensis</name>
    <name type="common">Chinese yew</name>
    <name type="synonym">Taxus wallichiana var. chinensis</name>
    <dbReference type="NCBI Taxonomy" id="29808"/>
    <lineage>
        <taxon>Eukaryota</taxon>
        <taxon>Viridiplantae</taxon>
        <taxon>Streptophyta</taxon>
        <taxon>Embryophyta</taxon>
        <taxon>Tracheophyta</taxon>
        <taxon>Spermatophyta</taxon>
        <taxon>Pinopsida</taxon>
        <taxon>Pinidae</taxon>
        <taxon>Conifers II</taxon>
        <taxon>Cupressales</taxon>
        <taxon>Taxaceae</taxon>
        <taxon>Taxus</taxon>
    </lineage>
</organism>
<evidence type="ECO:0000313" key="8">
    <source>
        <dbReference type="Proteomes" id="UP000824469"/>
    </source>
</evidence>
<feature type="transmembrane region" description="Helical" evidence="6">
    <location>
        <begin position="323"/>
        <end position="340"/>
    </location>
</feature>
<dbReference type="EMBL" id="JAHRHJ020000007">
    <property type="protein sequence ID" value="KAH9307860.1"/>
    <property type="molecule type" value="Genomic_DNA"/>
</dbReference>
<dbReference type="AlphaFoldDB" id="A0AA38FPQ3"/>
<evidence type="ECO:0000256" key="1">
    <source>
        <dbReference type="ARBA" id="ARBA00004141"/>
    </source>
</evidence>
<dbReference type="OMA" id="ISQCVYY"/>
<comment type="subcellular location">
    <subcellularLocation>
        <location evidence="1">Membrane</location>
        <topology evidence="1">Multi-pass membrane protein</topology>
    </subcellularLocation>
</comment>
<keyword evidence="2 6" id="KW-0812">Transmembrane</keyword>
<feature type="transmembrane region" description="Helical" evidence="6">
    <location>
        <begin position="30"/>
        <end position="50"/>
    </location>
</feature>
<gene>
    <name evidence="7" type="ORF">KI387_035771</name>
</gene>
<reference evidence="7 8" key="1">
    <citation type="journal article" date="2021" name="Nat. Plants">
        <title>The Taxus genome provides insights into paclitaxel biosynthesis.</title>
        <authorList>
            <person name="Xiong X."/>
            <person name="Gou J."/>
            <person name="Liao Q."/>
            <person name="Li Y."/>
            <person name="Zhou Q."/>
            <person name="Bi G."/>
            <person name="Li C."/>
            <person name="Du R."/>
            <person name="Wang X."/>
            <person name="Sun T."/>
            <person name="Guo L."/>
            <person name="Liang H."/>
            <person name="Lu P."/>
            <person name="Wu Y."/>
            <person name="Zhang Z."/>
            <person name="Ro D.K."/>
            <person name="Shang Y."/>
            <person name="Huang S."/>
            <person name="Yan J."/>
        </authorList>
    </citation>
    <scope>NUCLEOTIDE SEQUENCE [LARGE SCALE GENOMIC DNA]</scope>
    <source>
        <strain evidence="7">Ta-2019</strain>
    </source>
</reference>
<evidence type="ECO:0000256" key="2">
    <source>
        <dbReference type="ARBA" id="ARBA00022692"/>
    </source>
</evidence>